<comment type="caution">
    <text evidence="4">The sequence shown here is derived from an EMBL/GenBank/DDBJ whole genome shotgun (WGS) entry which is preliminary data.</text>
</comment>
<dbReference type="AlphaFoldDB" id="A0ABD5M100"/>
<dbReference type="SUPFAM" id="SSF51445">
    <property type="entry name" value="(Trans)glycosidases"/>
    <property type="match status" value="1"/>
</dbReference>
<organism evidence="4 5">
    <name type="scientific">Halorubrum miltondacostae</name>
    <dbReference type="NCBI Taxonomy" id="3076378"/>
    <lineage>
        <taxon>Archaea</taxon>
        <taxon>Methanobacteriati</taxon>
        <taxon>Methanobacteriota</taxon>
        <taxon>Stenosarchaea group</taxon>
        <taxon>Halobacteria</taxon>
        <taxon>Halobacteriales</taxon>
        <taxon>Haloferacaceae</taxon>
        <taxon>Halorubrum</taxon>
    </lineage>
</organism>
<name>A0ABD5M100_9EURY</name>
<dbReference type="EMBL" id="JBEDNY010000002">
    <property type="protein sequence ID" value="MEZ3163892.1"/>
    <property type="molecule type" value="Genomic_DNA"/>
</dbReference>
<dbReference type="Proteomes" id="UP001567572">
    <property type="component" value="Unassembled WGS sequence"/>
</dbReference>
<keyword evidence="2" id="KW-0326">Glycosidase</keyword>
<accession>A0ABD5M100</accession>
<reference evidence="4 5" key="1">
    <citation type="submission" date="2024-06" db="EMBL/GenBank/DDBJ databases">
        <title>Halorubrum miltondacostae sp. nov., a potential PHA producer isolated from an inland solar saltern in Rio Maior, Portugal.</title>
        <authorList>
            <person name="Albuquerque L."/>
            <person name="Viver T."/>
            <person name="Barroso C."/>
            <person name="Claudino R."/>
            <person name="Galvan M."/>
            <person name="Simoes G."/>
            <person name="Lobo Da Cunha A."/>
            <person name="Egas C."/>
        </authorList>
    </citation>
    <scope>NUCLEOTIDE SEQUENCE [LARGE SCALE GENOMIC DNA]</scope>
    <source>
        <strain evidence="4 5">RMP-11</strain>
    </source>
</reference>
<dbReference type="InterPro" id="IPR022790">
    <property type="entry name" value="GH26_dom"/>
</dbReference>
<keyword evidence="5" id="KW-1185">Reference proteome</keyword>
<feature type="domain" description="GH26" evidence="3">
    <location>
        <begin position="1"/>
        <end position="296"/>
    </location>
</feature>
<dbReference type="Pfam" id="PF02156">
    <property type="entry name" value="Glyco_hydro_26"/>
    <property type="match status" value="1"/>
</dbReference>
<evidence type="ECO:0000256" key="1">
    <source>
        <dbReference type="ARBA" id="ARBA00022801"/>
    </source>
</evidence>
<evidence type="ECO:0000313" key="5">
    <source>
        <dbReference type="Proteomes" id="UP001567572"/>
    </source>
</evidence>
<dbReference type="RefSeq" id="WP_371161709.1">
    <property type="nucleotide sequence ID" value="NZ_JBEDNX010000002.1"/>
</dbReference>
<dbReference type="PROSITE" id="PS51764">
    <property type="entry name" value="GH26"/>
    <property type="match status" value="1"/>
</dbReference>
<evidence type="ECO:0000313" key="4">
    <source>
        <dbReference type="EMBL" id="MEZ3163892.1"/>
    </source>
</evidence>
<proteinExistence type="predicted"/>
<dbReference type="Gene3D" id="3.20.20.80">
    <property type="entry name" value="Glycosidases"/>
    <property type="match status" value="1"/>
</dbReference>
<protein>
    <submittedName>
        <fullName evidence="4">Glycosyl hydrolase</fullName>
    </submittedName>
</protein>
<keyword evidence="1 4" id="KW-0378">Hydrolase</keyword>
<evidence type="ECO:0000259" key="3">
    <source>
        <dbReference type="PROSITE" id="PS51764"/>
    </source>
</evidence>
<sequence length="338" mass="38916">MPEESYESREGDILTGITPGVLDRPGREALDTWLGMDHVVEVSFVDVGMTHSGIIYYMEQILDQIWERRRIPMVMFQPVIKEDGETSSEINRHIANGEHDELLESWADKFAAWIYAEEYPRRVYINLAPEFNGDWSPWSPAVGDTDETDFVEMWRRIHDIFSDTGLDSEHIQWVWSMDTSTRGVDVSACYPGDDYVDWAGIHGYNWYGWGGWMSPAESYDGVLETVRSITDRPIAFTEFSTSAQVEDGFDPEQKTEWINDVYAYFLEENVRMACWYNDEPDVDWAIFGGEHGVETVTVEGTEYRVYPAYREVMNESGLLGAHPSHPQVLTTEEFQGTF</sequence>
<dbReference type="InterPro" id="IPR017853">
    <property type="entry name" value="GH"/>
</dbReference>
<gene>
    <name evidence="4" type="ORF">ABNG04_08435</name>
</gene>
<dbReference type="GO" id="GO:0016798">
    <property type="term" value="F:hydrolase activity, acting on glycosyl bonds"/>
    <property type="evidence" value="ECO:0007669"/>
    <property type="project" value="UniProtKB-KW"/>
</dbReference>
<evidence type="ECO:0000256" key="2">
    <source>
        <dbReference type="ARBA" id="ARBA00023295"/>
    </source>
</evidence>